<dbReference type="Proteomes" id="UP000433101">
    <property type="component" value="Unassembled WGS sequence"/>
</dbReference>
<keyword evidence="1 2" id="KW-0808">Transferase</keyword>
<comment type="subunit">
    <text evidence="1">Monomer.</text>
</comment>
<dbReference type="GO" id="GO:0003723">
    <property type="term" value="F:RNA binding"/>
    <property type="evidence" value="ECO:0007669"/>
    <property type="project" value="UniProtKB-UniRule"/>
</dbReference>
<keyword evidence="3" id="KW-1185">Reference proteome</keyword>
<dbReference type="EMBL" id="WUMV01000001">
    <property type="protein sequence ID" value="MXN63391.1"/>
    <property type="molecule type" value="Genomic_DNA"/>
</dbReference>
<dbReference type="EC" id="2.1.1.266" evidence="1"/>
<comment type="catalytic activity">
    <reaction evidence="1">
        <text>adenosine(2030) in 23S rRNA + S-adenosyl-L-methionine = N(6)-methyladenosine(2030) in 23S rRNA + S-adenosyl-L-homocysteine + H(+)</text>
        <dbReference type="Rhea" id="RHEA:43736"/>
        <dbReference type="Rhea" id="RHEA-COMP:10668"/>
        <dbReference type="Rhea" id="RHEA-COMP:10669"/>
        <dbReference type="ChEBI" id="CHEBI:15378"/>
        <dbReference type="ChEBI" id="CHEBI:57856"/>
        <dbReference type="ChEBI" id="CHEBI:59789"/>
        <dbReference type="ChEBI" id="CHEBI:74411"/>
        <dbReference type="ChEBI" id="CHEBI:74449"/>
        <dbReference type="EC" id="2.1.1.266"/>
    </reaction>
</comment>
<dbReference type="PANTHER" id="PTHR37426">
    <property type="entry name" value="RIBOSOMAL RNA LARGE SUBUNIT METHYLTRANSFERASE J"/>
    <property type="match status" value="1"/>
</dbReference>
<keyword evidence="1" id="KW-0694">RNA-binding</keyword>
<dbReference type="Pfam" id="PF04378">
    <property type="entry name" value="RsmJ"/>
    <property type="match status" value="1"/>
</dbReference>
<organism evidence="2 3">
    <name type="scientific">Stappia sediminis</name>
    <dbReference type="NCBI Taxonomy" id="2692190"/>
    <lineage>
        <taxon>Bacteria</taxon>
        <taxon>Pseudomonadati</taxon>
        <taxon>Pseudomonadota</taxon>
        <taxon>Alphaproteobacteria</taxon>
        <taxon>Hyphomicrobiales</taxon>
        <taxon>Stappiaceae</taxon>
        <taxon>Stappia</taxon>
    </lineage>
</organism>
<protein>
    <recommendedName>
        <fullName evidence="1">Ribosomal RNA large subunit methyltransferase J</fullName>
        <ecNumber evidence="1">2.1.1.266</ecNumber>
    </recommendedName>
    <alternativeName>
        <fullName evidence="1">23S rRNA (adenine(2030)-N6)-methyltransferase</fullName>
    </alternativeName>
    <alternativeName>
        <fullName evidence="1">23S rRNA m6A2030 methyltransferase</fullName>
    </alternativeName>
</protein>
<dbReference type="GO" id="GO:0036307">
    <property type="term" value="F:23S rRNA (adenine(2030)-N(6))-methyltransferase activity"/>
    <property type="evidence" value="ECO:0007669"/>
    <property type="project" value="UniProtKB-UniRule"/>
</dbReference>
<comment type="caution">
    <text evidence="2">The sequence shown here is derived from an EMBL/GenBank/DDBJ whole genome shotgun (WGS) entry which is preliminary data.</text>
</comment>
<dbReference type="GO" id="GO:0005829">
    <property type="term" value="C:cytosol"/>
    <property type="evidence" value="ECO:0007669"/>
    <property type="project" value="TreeGrafter"/>
</dbReference>
<keyword evidence="1" id="KW-0949">S-adenosyl-L-methionine</keyword>
<comment type="similarity">
    <text evidence="1">Belongs to the RlmJ family.</text>
</comment>
<dbReference type="GO" id="GO:0070475">
    <property type="term" value="P:rRNA base methylation"/>
    <property type="evidence" value="ECO:0007669"/>
    <property type="project" value="UniProtKB-UniRule"/>
</dbReference>
<feature type="binding site" evidence="1">
    <location>
        <position position="18"/>
    </location>
    <ligand>
        <name>S-adenosyl-L-methionine</name>
        <dbReference type="ChEBI" id="CHEBI:59789"/>
    </ligand>
</feature>
<dbReference type="AlphaFoldDB" id="A0A7X3S5Q4"/>
<accession>A0A7X3S5Q4</accession>
<proteinExistence type="inferred from homology"/>
<feature type="binding site" evidence="1">
    <location>
        <position position="41"/>
    </location>
    <ligand>
        <name>S-adenosyl-L-methionine</name>
        <dbReference type="ChEBI" id="CHEBI:59789"/>
    </ligand>
</feature>
<keyword evidence="1 2" id="KW-0489">Methyltransferase</keyword>
<dbReference type="RefSeq" id="WP_160773651.1">
    <property type="nucleotide sequence ID" value="NZ_WUMV01000001.1"/>
</dbReference>
<evidence type="ECO:0000313" key="2">
    <source>
        <dbReference type="EMBL" id="MXN63391.1"/>
    </source>
</evidence>
<dbReference type="PANTHER" id="PTHR37426:SF1">
    <property type="entry name" value="RIBOSOMAL RNA LARGE SUBUNIT METHYLTRANSFERASE J"/>
    <property type="match status" value="1"/>
</dbReference>
<dbReference type="InterPro" id="IPR029063">
    <property type="entry name" value="SAM-dependent_MTases_sf"/>
</dbReference>
<evidence type="ECO:0000313" key="3">
    <source>
        <dbReference type="Proteomes" id="UP000433101"/>
    </source>
</evidence>
<feature type="binding site" evidence="1">
    <location>
        <begin position="145"/>
        <end position="146"/>
    </location>
    <ligand>
        <name>S-adenosyl-L-methionine</name>
        <dbReference type="ChEBI" id="CHEBI:59789"/>
    </ligand>
</feature>
<feature type="binding site" evidence="1">
    <location>
        <position position="166"/>
    </location>
    <ligand>
        <name>S-adenosyl-L-methionine</name>
        <dbReference type="ChEBI" id="CHEBI:59789"/>
    </ligand>
</feature>
<gene>
    <name evidence="1 2" type="primary">rlmJ</name>
    <name evidence="2" type="ORF">GR183_00610</name>
</gene>
<dbReference type="Gene3D" id="3.40.50.150">
    <property type="entry name" value="Vaccinia Virus protein VP39"/>
    <property type="match status" value="1"/>
</dbReference>
<dbReference type="InterPro" id="IPR007473">
    <property type="entry name" value="RlmJ"/>
</dbReference>
<reference evidence="2 3" key="1">
    <citation type="submission" date="2019-12" db="EMBL/GenBank/DDBJ databases">
        <authorList>
            <person name="Li M."/>
        </authorList>
    </citation>
    <scope>NUCLEOTIDE SEQUENCE [LARGE SCALE GENOMIC DNA]</scope>
    <source>
        <strain evidence="2 3">GBMRC 2046</strain>
    </source>
</reference>
<dbReference type="SUPFAM" id="SSF53335">
    <property type="entry name" value="S-adenosyl-L-methionine-dependent methyltransferases"/>
    <property type="match status" value="1"/>
</dbReference>
<comment type="function">
    <text evidence="1">Specifically methylates the adenine in position 2030 of 23S rRNA.</text>
</comment>
<feature type="binding site" evidence="1">
    <location>
        <position position="120"/>
    </location>
    <ligand>
        <name>S-adenosyl-L-methionine</name>
        <dbReference type="ChEBI" id="CHEBI:59789"/>
    </ligand>
</feature>
<feature type="binding site" evidence="1">
    <location>
        <position position="102"/>
    </location>
    <ligand>
        <name>S-adenosyl-L-methionine</name>
        <dbReference type="ChEBI" id="CHEBI:59789"/>
    </ligand>
</feature>
<keyword evidence="1" id="KW-0698">rRNA processing</keyword>
<feature type="active site" description="Proton acceptor" evidence="1">
    <location>
        <position position="166"/>
    </location>
</feature>
<name>A0A7X3S5Q4_9HYPH</name>
<feature type="site" description="Interaction with substrate rRNA" evidence="1">
    <location>
        <position position="3"/>
    </location>
</feature>
<dbReference type="HAMAP" id="MF_00934">
    <property type="entry name" value="23SrRNA_methyltr_J"/>
    <property type="match status" value="1"/>
</dbReference>
<sequence length="282" mass="31497">MNYRHIYHAGNIGDVLKHVALALIIDYLKRKPAAFRVIDTHAGIGLYDLSSDEAHKTGEWQRGVGRVLDAQIPERVRTVLAPWAEAVSAVNHGGPLASYPGSPEIARRLIRRQDRLTLTELHPRDFETLSALYAGDIQVKTIELDGWLALKSFLPPKERRGLVVIDPAFEDEREFETLAKGLIEGWKRWSSGIFLAWYPIKDRKAIDRFHSRLRDSGMRDVIALELSAGRPASDKPMVSSGLVVVNPPWTFAADMETALPFLGETLREGPGAGWKCVSIVDE</sequence>
<evidence type="ECO:0000256" key="1">
    <source>
        <dbReference type="HAMAP-Rule" id="MF_00934"/>
    </source>
</evidence>